<gene>
    <name evidence="8" type="ORF">PaecuDRAFT_3511</name>
</gene>
<evidence type="ECO:0000256" key="4">
    <source>
        <dbReference type="ARBA" id="ARBA00022827"/>
    </source>
</evidence>
<evidence type="ECO:0000256" key="1">
    <source>
        <dbReference type="ARBA" id="ARBA00001974"/>
    </source>
</evidence>
<dbReference type="Pfam" id="PF00732">
    <property type="entry name" value="GMC_oxred_N"/>
    <property type="match status" value="1"/>
</dbReference>
<dbReference type="SUPFAM" id="SSF54373">
    <property type="entry name" value="FAD-linked reductases, C-terminal domain"/>
    <property type="match status" value="1"/>
</dbReference>
<evidence type="ECO:0000313" key="9">
    <source>
        <dbReference type="Proteomes" id="UP000005387"/>
    </source>
</evidence>
<dbReference type="OrthoDB" id="9787779at2"/>
<proteinExistence type="inferred from homology"/>
<dbReference type="Proteomes" id="UP000005387">
    <property type="component" value="Unassembled WGS sequence"/>
</dbReference>
<reference evidence="8 9" key="1">
    <citation type="submission" date="2010-07" db="EMBL/GenBank/DDBJ databases">
        <title>The draft genome of Paenibacillus curdlanolyticus YK9.</title>
        <authorList>
            <consortium name="US DOE Joint Genome Institute (JGI-PGF)"/>
            <person name="Lucas S."/>
            <person name="Copeland A."/>
            <person name="Lapidus A."/>
            <person name="Cheng J.-F."/>
            <person name="Bruce D."/>
            <person name="Goodwin L."/>
            <person name="Pitluck S."/>
            <person name="Land M.L."/>
            <person name="Hauser L."/>
            <person name="Chang Y.-J."/>
            <person name="Jeffries C."/>
            <person name="Anderson I.J."/>
            <person name="Johnson E."/>
            <person name="Loganathan U."/>
            <person name="Mulhopadhyay B."/>
            <person name="Kyrpides N."/>
            <person name="Woyke T.J."/>
        </authorList>
    </citation>
    <scope>NUCLEOTIDE SEQUENCE [LARGE SCALE GENOMIC DNA]</scope>
    <source>
        <strain evidence="8 9">YK9</strain>
    </source>
</reference>
<comment type="similarity">
    <text evidence="2">Belongs to the GMC oxidoreductase family.</text>
</comment>
<dbReference type="Gene3D" id="3.50.50.60">
    <property type="entry name" value="FAD/NAD(P)-binding domain"/>
    <property type="match status" value="2"/>
</dbReference>
<dbReference type="PANTHER" id="PTHR42784">
    <property type="entry name" value="PYRANOSE 2-OXIDASE"/>
    <property type="match status" value="1"/>
</dbReference>
<evidence type="ECO:0000259" key="6">
    <source>
        <dbReference type="Pfam" id="PF00732"/>
    </source>
</evidence>
<keyword evidence="9" id="KW-1185">Reference proteome</keyword>
<dbReference type="InterPro" id="IPR000172">
    <property type="entry name" value="GMC_OxRdtase_N"/>
</dbReference>
<protein>
    <submittedName>
        <fullName evidence="8">Glucose-methanol-choline oxidoreductase</fullName>
    </submittedName>
</protein>
<keyword evidence="3" id="KW-0285">Flavoprotein</keyword>
<evidence type="ECO:0000256" key="2">
    <source>
        <dbReference type="ARBA" id="ARBA00010790"/>
    </source>
</evidence>
<dbReference type="PANTHER" id="PTHR42784:SF1">
    <property type="entry name" value="PYRANOSE 2-OXIDASE"/>
    <property type="match status" value="1"/>
</dbReference>
<sequence length="480" mass="52510">MTVSAGNAIGISTPSWLPTTTLDQMSRNEYDVLVVGTGAGGGAVIWRLCEHWRSTGKKVGVIEAGDLILPTNLRNVETMNPERVDALAYGSGGIVIPVPGTKFREIIAVGGRTLVWNAISPRMRVKRESWHVPLQEMDQYYDIAEQALQVSGAYVEGSPINRILLNRLWSEGYHYARKMPTATDMVPTKYGEMHSNVYFSSIKFLAGAVNRRPIDLAVLSRAVGVLASNGKVEGIEAATPDLRTYRIKAKKVVLCTSTIETPRLLLYSGIPGPAIGHYLTTHSVVWGAFPFNRTSYPYVTGTAGILLPEQEGRPFQIQVEGPSRSLFYHDPFIPFQSVERIKVAGVGTVQPRYDNRVSLNPCNRDRYGVPEVDVQMTYSPHDYAVSALAEQSVLRIASLLGFQSTPLTRDVPLQGDHESCTCRMGNDPMTSATNQFGQIHGIAGLFIADNSVIPKLEAASPTLTTIALALRTADYIARTS</sequence>
<dbReference type="STRING" id="717606.PaecuDRAFT_3511"/>
<feature type="domain" description="Glucose-methanol-choline oxidoreductase N-terminal" evidence="6">
    <location>
        <begin position="129"/>
        <end position="283"/>
    </location>
</feature>
<dbReference type="GO" id="GO:0050660">
    <property type="term" value="F:flavin adenine dinucleotide binding"/>
    <property type="evidence" value="ECO:0007669"/>
    <property type="project" value="InterPro"/>
</dbReference>
<dbReference type="EMBL" id="AEDD01000010">
    <property type="protein sequence ID" value="EFM09464.1"/>
    <property type="molecule type" value="Genomic_DNA"/>
</dbReference>
<dbReference type="Pfam" id="PF05199">
    <property type="entry name" value="GMC_oxred_C"/>
    <property type="match status" value="1"/>
</dbReference>
<comment type="cofactor">
    <cofactor evidence="1">
        <name>FAD</name>
        <dbReference type="ChEBI" id="CHEBI:57692"/>
    </cofactor>
</comment>
<feature type="domain" description="Glucose-methanol-choline oxidoreductase C-terminal" evidence="7">
    <location>
        <begin position="351"/>
        <end position="469"/>
    </location>
</feature>
<dbReference type="InterPro" id="IPR007867">
    <property type="entry name" value="GMC_OxRtase_C"/>
</dbReference>
<evidence type="ECO:0000256" key="3">
    <source>
        <dbReference type="ARBA" id="ARBA00022630"/>
    </source>
</evidence>
<keyword evidence="4" id="KW-0274">FAD</keyword>
<dbReference type="GO" id="GO:0016614">
    <property type="term" value="F:oxidoreductase activity, acting on CH-OH group of donors"/>
    <property type="evidence" value="ECO:0007669"/>
    <property type="project" value="InterPro"/>
</dbReference>
<dbReference type="SUPFAM" id="SSF51905">
    <property type="entry name" value="FAD/NAD(P)-binding domain"/>
    <property type="match status" value="1"/>
</dbReference>
<evidence type="ECO:0000259" key="7">
    <source>
        <dbReference type="Pfam" id="PF05199"/>
    </source>
</evidence>
<dbReference type="InterPro" id="IPR036188">
    <property type="entry name" value="FAD/NAD-bd_sf"/>
</dbReference>
<organism evidence="8 9">
    <name type="scientific">Paenibacillus curdlanolyticus YK9</name>
    <dbReference type="NCBI Taxonomy" id="717606"/>
    <lineage>
        <taxon>Bacteria</taxon>
        <taxon>Bacillati</taxon>
        <taxon>Bacillota</taxon>
        <taxon>Bacilli</taxon>
        <taxon>Bacillales</taxon>
        <taxon>Paenibacillaceae</taxon>
        <taxon>Paenibacillus</taxon>
    </lineage>
</organism>
<accession>E0ID09</accession>
<dbReference type="InterPro" id="IPR051473">
    <property type="entry name" value="P2Ox-like"/>
</dbReference>
<evidence type="ECO:0000313" key="8">
    <source>
        <dbReference type="EMBL" id="EFM09464.1"/>
    </source>
</evidence>
<dbReference type="AlphaFoldDB" id="E0ID09"/>
<keyword evidence="5" id="KW-0560">Oxidoreductase</keyword>
<evidence type="ECO:0000256" key="5">
    <source>
        <dbReference type="ARBA" id="ARBA00023002"/>
    </source>
</evidence>
<name>E0ID09_9BACL</name>
<dbReference type="RefSeq" id="WP_006039499.1">
    <property type="nucleotide sequence ID" value="NZ_AEDD01000010.1"/>
</dbReference>
<dbReference type="eggNOG" id="COG2303">
    <property type="taxonomic scope" value="Bacteria"/>
</dbReference>